<protein>
    <submittedName>
        <fullName evidence="2">Bro-N domain-containing protein</fullName>
    </submittedName>
</protein>
<evidence type="ECO:0000259" key="1">
    <source>
        <dbReference type="PROSITE" id="PS51750"/>
    </source>
</evidence>
<accession>A0AAP5IDG1</accession>
<reference evidence="3" key="1">
    <citation type="journal article" date="2021" name="Science">
        <title>Hunting the eagle killer: A cyanobacterial neurotoxin causes vacuolar myelinopathy.</title>
        <authorList>
            <person name="Breinlinger S."/>
            <person name="Phillips T.J."/>
            <person name="Haram B.N."/>
            <person name="Mares J."/>
            <person name="Martinez Yerena J.A."/>
            <person name="Hrouzek P."/>
            <person name="Sobotka R."/>
            <person name="Henderson W.M."/>
            <person name="Schmieder P."/>
            <person name="Williams S.M."/>
            <person name="Lauderdale J.D."/>
            <person name="Wilde H.D."/>
            <person name="Gerrin W."/>
            <person name="Kust A."/>
            <person name="Washington J.W."/>
            <person name="Wagner C."/>
            <person name="Geier B."/>
            <person name="Liebeke M."/>
            <person name="Enke H."/>
            <person name="Niedermeyer T.H.J."/>
            <person name="Wilde S.B."/>
        </authorList>
    </citation>
    <scope>NUCLEOTIDE SEQUENCE [LARGE SCALE GENOMIC DNA]</scope>
    <source>
        <strain evidence="3">Thurmond2011</strain>
    </source>
</reference>
<dbReference type="SMART" id="SM01040">
    <property type="entry name" value="Bro-N"/>
    <property type="match status" value="1"/>
</dbReference>
<dbReference type="AlphaFoldDB" id="A0AAP5IDG1"/>
<evidence type="ECO:0000313" key="2">
    <source>
        <dbReference type="EMBL" id="MDR9897688.1"/>
    </source>
</evidence>
<dbReference type="EMBL" id="JAALHA020000014">
    <property type="protein sequence ID" value="MDR9897688.1"/>
    <property type="molecule type" value="Genomic_DNA"/>
</dbReference>
<dbReference type="RefSeq" id="WP_208344663.1">
    <property type="nucleotide sequence ID" value="NZ_CAWQFN010000525.1"/>
</dbReference>
<sequence length="136" mass="15835">MTYTIQQFKFEQQYDIRTITLKGETWFVVQDLCKALGYIEPIESHDIEGLSHYLEREYVINTGQLWHVLKFTNKSGLYSLIMISGKPVAKRFKQWINSEVLVSARQIADDNDTLQTNTEELEQLKSLYSSVACFCL</sequence>
<feature type="domain" description="Bro-N" evidence="1">
    <location>
        <begin position="2"/>
        <end position="108"/>
    </location>
</feature>
<dbReference type="InterPro" id="IPR003497">
    <property type="entry name" value="BRO_N_domain"/>
</dbReference>
<dbReference type="Proteomes" id="UP000667802">
    <property type="component" value="Unassembled WGS sequence"/>
</dbReference>
<organism evidence="2 3">
    <name type="scientific">Aetokthonos hydrillicola Thurmond2011</name>
    <dbReference type="NCBI Taxonomy" id="2712845"/>
    <lineage>
        <taxon>Bacteria</taxon>
        <taxon>Bacillati</taxon>
        <taxon>Cyanobacteriota</taxon>
        <taxon>Cyanophyceae</taxon>
        <taxon>Nostocales</taxon>
        <taxon>Hapalosiphonaceae</taxon>
        <taxon>Aetokthonos</taxon>
    </lineage>
</organism>
<comment type="caution">
    <text evidence="2">The sequence shown here is derived from an EMBL/GenBank/DDBJ whole genome shotgun (WGS) entry which is preliminary data.</text>
</comment>
<proteinExistence type="predicted"/>
<gene>
    <name evidence="2" type="ORF">G7B40_024415</name>
</gene>
<evidence type="ECO:0000313" key="3">
    <source>
        <dbReference type="Proteomes" id="UP000667802"/>
    </source>
</evidence>
<keyword evidence="3" id="KW-1185">Reference proteome</keyword>
<dbReference type="Pfam" id="PF02498">
    <property type="entry name" value="Bro-N"/>
    <property type="match status" value="1"/>
</dbReference>
<dbReference type="PROSITE" id="PS51750">
    <property type="entry name" value="BRO_N"/>
    <property type="match status" value="1"/>
</dbReference>
<name>A0AAP5IDG1_9CYAN</name>
<dbReference type="PANTHER" id="PTHR36180">
    <property type="entry name" value="DNA-BINDING PROTEIN-RELATED-RELATED"/>
    <property type="match status" value="1"/>
</dbReference>
<dbReference type="PANTHER" id="PTHR36180:SF2">
    <property type="entry name" value="BRO FAMILY PROTEIN"/>
    <property type="match status" value="1"/>
</dbReference>